<dbReference type="Proteomes" id="UP001597158">
    <property type="component" value="Unassembled WGS sequence"/>
</dbReference>
<reference evidence="9" key="1">
    <citation type="journal article" date="2019" name="Int. J. Syst. Evol. Microbiol.">
        <title>The Global Catalogue of Microorganisms (GCM) 10K type strain sequencing project: providing services to taxonomists for standard genome sequencing and annotation.</title>
        <authorList>
            <consortium name="The Broad Institute Genomics Platform"/>
            <consortium name="The Broad Institute Genome Sequencing Center for Infectious Disease"/>
            <person name="Wu L."/>
            <person name="Ma J."/>
        </authorList>
    </citation>
    <scope>NUCLEOTIDE SEQUENCE [LARGE SCALE GENOMIC DNA]</scope>
    <source>
        <strain evidence="9">CCUG 48884</strain>
    </source>
</reference>
<protein>
    <submittedName>
        <fullName evidence="8">M10 family metallopeptidase C-terminal domain-containing protein</fullName>
    </submittedName>
</protein>
<evidence type="ECO:0000256" key="7">
    <source>
        <dbReference type="ARBA" id="ARBA00023136"/>
    </source>
</evidence>
<evidence type="ECO:0000256" key="5">
    <source>
        <dbReference type="ARBA" id="ARBA00022737"/>
    </source>
</evidence>
<evidence type="ECO:0000256" key="4">
    <source>
        <dbReference type="ARBA" id="ARBA00022656"/>
    </source>
</evidence>
<name>A0ABW3WGK5_9RHOO</name>
<dbReference type="InterPro" id="IPR018511">
    <property type="entry name" value="Hemolysin-typ_Ca-bd_CS"/>
</dbReference>
<dbReference type="Pfam" id="PF00353">
    <property type="entry name" value="HemolysinCabind"/>
    <property type="match status" value="1"/>
</dbReference>
<keyword evidence="5" id="KW-0677">Repeat</keyword>
<dbReference type="InterPro" id="IPR003995">
    <property type="entry name" value="RTX_toxin_determinant-A"/>
</dbReference>
<evidence type="ECO:0000313" key="8">
    <source>
        <dbReference type="EMBL" id="MFD1264112.1"/>
    </source>
</evidence>
<dbReference type="PRINTS" id="PR00313">
    <property type="entry name" value="CABNDNGRPT"/>
</dbReference>
<proteinExistence type="predicted"/>
<comment type="subcellular location">
    <subcellularLocation>
        <location evidence="1">Membrane</location>
    </subcellularLocation>
    <subcellularLocation>
        <location evidence="2">Secreted</location>
    </subcellularLocation>
</comment>
<keyword evidence="7" id="KW-0472">Membrane</keyword>
<keyword evidence="3" id="KW-0964">Secreted</keyword>
<evidence type="ECO:0000256" key="1">
    <source>
        <dbReference type="ARBA" id="ARBA00004370"/>
    </source>
</evidence>
<dbReference type="InterPro" id="IPR050557">
    <property type="entry name" value="RTX_toxin/Mannuronan_C5-epim"/>
</dbReference>
<dbReference type="PRINTS" id="PR01488">
    <property type="entry name" value="RTXTOXINA"/>
</dbReference>
<accession>A0ABW3WGK5</accession>
<sequence>MATVTVARLAASKDASNLVLDSLRNVTSDLARGVRSVLRQYADKYDTVALTDTSATALGLLQVVQALPLATVDVGSVQRLSGSASELQALYQAIDSGRLMGLGNETVTVSGSTASAADLNAINAATSGTVTVASTVTRLTGSASELAELYAAARADARQINGLGNEAVTVGGGSANAADLNAINAATTGTVTVAPSVTTITGSAAELARLYADARANPRAVTGLGDENLTVTGDSATASQLLALVNATRGTVTVTGSVTELRGGVAEVDKVLNGVTGLSPTSLVLTDATYTAADLLRLDAASASIEIPFVLGVSGSAADLKAVFTAPGISGLGKATATVTGSSAAAADLLALDGATTGLVTLSSTVKTISGSAADLATAYETARDDPRALSMLWNKDVLVTGTNASAEALNTIDAGTMGRVTVSDSVSALTGSAAALAQLYKANNSVLKPFAGLGNEAIAVTGDFASVTDLRTIAGATSGPVDVGGVGAITGTFAQLKAMLTTAPLSLGGLEGMTLRPTDARLDAGDLLAFIDSDAFTAWILKLDASAVDILDANIIQALTLAALRPSMVGQAAAIELSDIALNASTLDLLDSVYGGSISAPLLTTLNGAATTVLALLAHHPQLLPDTTGVTLTLTDTALDAGTLNALGEVFGGTLVASAVKTINVDAATLTDFTDLLDAFTEASVFAATTVNIQGSADGDTIDATSLSWLGAFAANIQGQGGNDTLTGGNGKDRLEGGDGDDTLNGGAGDDVLFGGPGQDTLTGGAGADTFVFVTGDSLYDTPDRITDLEAGDTIDLSAIRNNLAFRFSDTVVADYDGSNGPSNETDLDIFVGTVDDKYFLFYEIDPAGSNIERIELGANLPAGAEDLADWSWSPSGLITVGAFIA</sequence>
<evidence type="ECO:0000256" key="2">
    <source>
        <dbReference type="ARBA" id="ARBA00004613"/>
    </source>
</evidence>
<keyword evidence="9" id="KW-1185">Reference proteome</keyword>
<dbReference type="PANTHER" id="PTHR38340:SF1">
    <property type="entry name" value="S-LAYER PROTEIN"/>
    <property type="match status" value="1"/>
</dbReference>
<organism evidence="8 9">
    <name type="scientific">Thauera mechernichensis</name>
    <dbReference type="NCBI Taxonomy" id="82788"/>
    <lineage>
        <taxon>Bacteria</taxon>
        <taxon>Pseudomonadati</taxon>
        <taxon>Pseudomonadota</taxon>
        <taxon>Betaproteobacteria</taxon>
        <taxon>Rhodocyclales</taxon>
        <taxon>Zoogloeaceae</taxon>
        <taxon>Thauera</taxon>
    </lineage>
</organism>
<keyword evidence="6" id="KW-0843">Virulence</keyword>
<dbReference type="SUPFAM" id="SSF51120">
    <property type="entry name" value="beta-Roll"/>
    <property type="match status" value="1"/>
</dbReference>
<dbReference type="Gene3D" id="2.150.10.10">
    <property type="entry name" value="Serralysin-like metalloprotease, C-terminal"/>
    <property type="match status" value="1"/>
</dbReference>
<dbReference type="RefSeq" id="WP_277831203.1">
    <property type="nucleotide sequence ID" value="NZ_JARQZE010000002.1"/>
</dbReference>
<comment type="caution">
    <text evidence="8">The sequence shown here is derived from an EMBL/GenBank/DDBJ whole genome shotgun (WGS) entry which is preliminary data.</text>
</comment>
<gene>
    <name evidence="8" type="ORF">ACFQ4M_11005</name>
</gene>
<dbReference type="PANTHER" id="PTHR38340">
    <property type="entry name" value="S-LAYER PROTEIN"/>
    <property type="match status" value="1"/>
</dbReference>
<dbReference type="EMBL" id="JBHTMC010000024">
    <property type="protein sequence ID" value="MFD1264112.1"/>
    <property type="molecule type" value="Genomic_DNA"/>
</dbReference>
<dbReference type="InterPro" id="IPR011049">
    <property type="entry name" value="Serralysin-like_metalloprot_C"/>
</dbReference>
<evidence type="ECO:0000256" key="3">
    <source>
        <dbReference type="ARBA" id="ARBA00022525"/>
    </source>
</evidence>
<dbReference type="PROSITE" id="PS00330">
    <property type="entry name" value="HEMOLYSIN_CALCIUM"/>
    <property type="match status" value="3"/>
</dbReference>
<dbReference type="InterPro" id="IPR001343">
    <property type="entry name" value="Hemolysn_Ca-bd"/>
</dbReference>
<evidence type="ECO:0000313" key="9">
    <source>
        <dbReference type="Proteomes" id="UP001597158"/>
    </source>
</evidence>
<evidence type="ECO:0000256" key="6">
    <source>
        <dbReference type="ARBA" id="ARBA00023026"/>
    </source>
</evidence>
<keyword evidence="4" id="KW-0800">Toxin</keyword>